<dbReference type="InterPro" id="IPR000953">
    <property type="entry name" value="Chromo/chromo_shadow_dom"/>
</dbReference>
<evidence type="ECO:0000256" key="14">
    <source>
        <dbReference type="ARBA" id="ARBA00023172"/>
    </source>
</evidence>
<dbReference type="Pfam" id="PF00385">
    <property type="entry name" value="Chromo"/>
    <property type="match status" value="1"/>
</dbReference>
<dbReference type="GO" id="GO:0004519">
    <property type="term" value="F:endonuclease activity"/>
    <property type="evidence" value="ECO:0007669"/>
    <property type="project" value="UniProtKB-KW"/>
</dbReference>
<protein>
    <recommendedName>
        <fullName evidence="21">Reverse transcriptase</fullName>
    </recommendedName>
</protein>
<evidence type="ECO:0000256" key="12">
    <source>
        <dbReference type="ARBA" id="ARBA00022932"/>
    </source>
</evidence>
<dbReference type="FunFam" id="3.10.10.10:FF:000007">
    <property type="entry name" value="Retrovirus-related Pol polyprotein from transposon 17.6-like Protein"/>
    <property type="match status" value="1"/>
</dbReference>
<keyword evidence="4" id="KW-0540">Nuclease</keyword>
<evidence type="ECO:0000259" key="17">
    <source>
        <dbReference type="PROSITE" id="PS50013"/>
    </source>
</evidence>
<keyword evidence="13" id="KW-0238">DNA-binding</keyword>
<organism evidence="19 20">
    <name type="scientific">Acer saccharum</name>
    <name type="common">Sugar maple</name>
    <dbReference type="NCBI Taxonomy" id="4024"/>
    <lineage>
        <taxon>Eukaryota</taxon>
        <taxon>Viridiplantae</taxon>
        <taxon>Streptophyta</taxon>
        <taxon>Embryophyta</taxon>
        <taxon>Tracheophyta</taxon>
        <taxon>Spermatophyta</taxon>
        <taxon>Magnoliopsida</taxon>
        <taxon>eudicotyledons</taxon>
        <taxon>Gunneridae</taxon>
        <taxon>Pentapetalae</taxon>
        <taxon>rosids</taxon>
        <taxon>malvids</taxon>
        <taxon>Sapindales</taxon>
        <taxon>Sapindaceae</taxon>
        <taxon>Hippocastanoideae</taxon>
        <taxon>Acereae</taxon>
        <taxon>Acer</taxon>
    </lineage>
</organism>
<evidence type="ECO:0000256" key="4">
    <source>
        <dbReference type="ARBA" id="ARBA00022722"/>
    </source>
</evidence>
<keyword evidence="15" id="KW-0511">Multifunctional enzyme</keyword>
<dbReference type="InterPro" id="IPR023780">
    <property type="entry name" value="Chromo_domain"/>
</dbReference>
<dbReference type="Gene3D" id="3.30.70.270">
    <property type="match status" value="1"/>
</dbReference>
<dbReference type="EMBL" id="JAUESC010000001">
    <property type="protein sequence ID" value="KAK0607545.1"/>
    <property type="molecule type" value="Genomic_DNA"/>
</dbReference>
<dbReference type="InterPro" id="IPR041588">
    <property type="entry name" value="Integrase_H2C2"/>
</dbReference>
<evidence type="ECO:0000313" key="20">
    <source>
        <dbReference type="Proteomes" id="UP001168877"/>
    </source>
</evidence>
<accession>A0AA39TTB6</accession>
<dbReference type="InterPro" id="IPR036397">
    <property type="entry name" value="RNaseH_sf"/>
</dbReference>
<dbReference type="GO" id="GO:0006508">
    <property type="term" value="P:proteolysis"/>
    <property type="evidence" value="ECO:0007669"/>
    <property type="project" value="UniProtKB-KW"/>
</dbReference>
<keyword evidence="7" id="KW-0255">Endonuclease</keyword>
<evidence type="ECO:0000256" key="8">
    <source>
        <dbReference type="ARBA" id="ARBA00022801"/>
    </source>
</evidence>
<dbReference type="SUPFAM" id="SSF54160">
    <property type="entry name" value="Chromo domain-like"/>
    <property type="match status" value="1"/>
</dbReference>
<feature type="domain" description="Chromo" evidence="17">
    <location>
        <begin position="1061"/>
        <end position="1122"/>
    </location>
</feature>
<dbReference type="GO" id="GO:0003964">
    <property type="term" value="F:RNA-directed DNA polymerase activity"/>
    <property type="evidence" value="ECO:0007669"/>
    <property type="project" value="UniProtKB-KW"/>
</dbReference>
<dbReference type="InterPro" id="IPR000477">
    <property type="entry name" value="RT_dom"/>
</dbReference>
<evidence type="ECO:0000256" key="15">
    <source>
        <dbReference type="ARBA" id="ARBA00023268"/>
    </source>
</evidence>
<dbReference type="Pfam" id="PF24626">
    <property type="entry name" value="SH3_Tf2-1"/>
    <property type="match status" value="1"/>
</dbReference>
<evidence type="ECO:0000256" key="16">
    <source>
        <dbReference type="SAM" id="MobiDB-lite"/>
    </source>
</evidence>
<dbReference type="Gene3D" id="3.10.20.370">
    <property type="match status" value="1"/>
</dbReference>
<dbReference type="InterPro" id="IPR041577">
    <property type="entry name" value="RT_RNaseH_2"/>
</dbReference>
<dbReference type="Gene3D" id="2.40.50.40">
    <property type="match status" value="1"/>
</dbReference>
<name>A0AA39TTB6_ACESA</name>
<keyword evidence="3" id="KW-0548">Nucleotidyltransferase</keyword>
<dbReference type="InterPro" id="IPR016197">
    <property type="entry name" value="Chromo-like_dom_sf"/>
</dbReference>
<dbReference type="CDD" id="cd00303">
    <property type="entry name" value="retropepsin_like"/>
    <property type="match status" value="1"/>
</dbReference>
<dbReference type="GO" id="GO:0006310">
    <property type="term" value="P:DNA recombination"/>
    <property type="evidence" value="ECO:0007669"/>
    <property type="project" value="UniProtKB-KW"/>
</dbReference>
<gene>
    <name evidence="19" type="ORF">LWI29_016443</name>
</gene>
<proteinExistence type="predicted"/>
<dbReference type="Gene3D" id="2.40.70.10">
    <property type="entry name" value="Acid Proteases"/>
    <property type="match status" value="1"/>
</dbReference>
<dbReference type="PANTHER" id="PTHR37984:SF5">
    <property type="entry name" value="PROTEIN NYNRIN-LIKE"/>
    <property type="match status" value="1"/>
</dbReference>
<keyword evidence="6" id="KW-0064">Aspartyl protease</keyword>
<reference evidence="19" key="2">
    <citation type="submission" date="2023-06" db="EMBL/GenBank/DDBJ databases">
        <authorList>
            <person name="Swenson N.G."/>
            <person name="Wegrzyn J.L."/>
            <person name="Mcevoy S.L."/>
        </authorList>
    </citation>
    <scope>NUCLEOTIDE SEQUENCE</scope>
    <source>
        <strain evidence="19">NS2018</strain>
        <tissue evidence="19">Leaf</tissue>
    </source>
</reference>
<dbReference type="Pfam" id="PF00078">
    <property type="entry name" value="RVT_1"/>
    <property type="match status" value="1"/>
</dbReference>
<evidence type="ECO:0000313" key="19">
    <source>
        <dbReference type="EMBL" id="KAK0607545.1"/>
    </source>
</evidence>
<keyword evidence="9" id="KW-0460">Magnesium</keyword>
<dbReference type="GO" id="GO:0003887">
    <property type="term" value="F:DNA-directed DNA polymerase activity"/>
    <property type="evidence" value="ECO:0007669"/>
    <property type="project" value="UniProtKB-KW"/>
</dbReference>
<evidence type="ECO:0000256" key="10">
    <source>
        <dbReference type="ARBA" id="ARBA00022908"/>
    </source>
</evidence>
<dbReference type="Proteomes" id="UP001168877">
    <property type="component" value="Unassembled WGS sequence"/>
</dbReference>
<dbReference type="InterPro" id="IPR043502">
    <property type="entry name" value="DNA/RNA_pol_sf"/>
</dbReference>
<dbReference type="InterPro" id="IPR050951">
    <property type="entry name" value="Retrovirus_Pol_polyprotein"/>
</dbReference>
<keyword evidence="11" id="KW-0695">RNA-directed DNA polymerase</keyword>
<dbReference type="PROSITE" id="PS50013">
    <property type="entry name" value="CHROMO_2"/>
    <property type="match status" value="1"/>
</dbReference>
<feature type="domain" description="Integrase catalytic" evidence="18">
    <location>
        <begin position="755"/>
        <end position="917"/>
    </location>
</feature>
<keyword evidence="12" id="KW-0239">DNA-directed DNA polymerase</keyword>
<keyword evidence="1" id="KW-0645">Protease</keyword>
<keyword evidence="10" id="KW-0229">DNA integration</keyword>
<dbReference type="CDD" id="cd09274">
    <property type="entry name" value="RNase_HI_RT_Ty3"/>
    <property type="match status" value="1"/>
</dbReference>
<dbReference type="PANTHER" id="PTHR37984">
    <property type="entry name" value="PROTEIN CBG26694"/>
    <property type="match status" value="1"/>
</dbReference>
<dbReference type="InterPro" id="IPR001584">
    <property type="entry name" value="Integrase_cat-core"/>
</dbReference>
<evidence type="ECO:0008006" key="21">
    <source>
        <dbReference type="Google" id="ProtNLM"/>
    </source>
</evidence>
<evidence type="ECO:0000256" key="1">
    <source>
        <dbReference type="ARBA" id="ARBA00022670"/>
    </source>
</evidence>
<evidence type="ECO:0000256" key="6">
    <source>
        <dbReference type="ARBA" id="ARBA00022750"/>
    </source>
</evidence>
<evidence type="ECO:0000259" key="18">
    <source>
        <dbReference type="PROSITE" id="PS50994"/>
    </source>
</evidence>
<dbReference type="GO" id="GO:0003677">
    <property type="term" value="F:DNA binding"/>
    <property type="evidence" value="ECO:0007669"/>
    <property type="project" value="UniProtKB-KW"/>
</dbReference>
<dbReference type="SUPFAM" id="SSF56672">
    <property type="entry name" value="DNA/RNA polymerases"/>
    <property type="match status" value="1"/>
</dbReference>
<dbReference type="Gene3D" id="3.30.420.10">
    <property type="entry name" value="Ribonuclease H-like superfamily/Ribonuclease H"/>
    <property type="match status" value="1"/>
</dbReference>
<keyword evidence="8" id="KW-0378">Hydrolase</keyword>
<keyword evidence="14" id="KW-0233">DNA recombination</keyword>
<dbReference type="InterPro" id="IPR021109">
    <property type="entry name" value="Peptidase_aspartic_dom_sf"/>
</dbReference>
<dbReference type="GO" id="GO:0015074">
    <property type="term" value="P:DNA integration"/>
    <property type="evidence" value="ECO:0007669"/>
    <property type="project" value="UniProtKB-KW"/>
</dbReference>
<feature type="region of interest" description="Disordered" evidence="16">
    <location>
        <begin position="1"/>
        <end position="21"/>
    </location>
</feature>
<reference evidence="19" key="1">
    <citation type="journal article" date="2022" name="Plant J.">
        <title>Strategies of tolerance reflected in two North American maple genomes.</title>
        <authorList>
            <person name="McEvoy S.L."/>
            <person name="Sezen U.U."/>
            <person name="Trouern-Trend A."/>
            <person name="McMahon S.M."/>
            <person name="Schaberg P.G."/>
            <person name="Yang J."/>
            <person name="Wegrzyn J.L."/>
            <person name="Swenson N.G."/>
        </authorList>
    </citation>
    <scope>NUCLEOTIDE SEQUENCE</scope>
    <source>
        <strain evidence="19">NS2018</strain>
    </source>
</reference>
<evidence type="ECO:0000256" key="3">
    <source>
        <dbReference type="ARBA" id="ARBA00022695"/>
    </source>
</evidence>
<sequence>MPNYNHRSQPTTTVGLLGPPPTQPATQMVGTKFQGPIRRITSQEARERREKGLCFYCDDKFTPGHRCTRPQLFMLEDIPFEDGPADIDMEIENAVDEAIPEISFHALAGTTHPQTFRVIGKVGNKDLTVLIDGGSTHNFIDQAIVTKLGLPVIRDKVFRVTVGNKEIIECTGRCMGLLLNIQGLSIRADFYVLPVAACQAVLGVQWLETLGPIETDYKQLSMSFCQAGKSHTIRGLQRSELAPMTEKELLHHSGPRFFLHMITSTAQPKQTTHIPADLQRLLTEFDHLFKEPSGLPPIRSHDHHISLLPNQPPVSTRPYRYPHYQKNEIEKLVSEFLESGIIRPSRSPFSSPVLLIKKSDGSWRFCVDYRALNDITVKDKFPIPVIDELLDELQGAKYFSKLDLRSGYHQIRVRDDDISKTAFRTHDGHYEFLVMPFGLTNAPATFQNLMNDIFRPHLRRKFVRDFGSIAAPLTQLLTKDGFRWTIESQEAFVKLKTALVTPPVLRLPDFEQPFVVECDASGTGLGAILSQNDQPIAFFSEALKGSAKALSTYDKEMLAVVKAVRKWRPYLLGKPFVIKTDHQSLKYLLEQRISTPSQARWLPKLMGYDYTILYKRGRDNQGPDALSRVTLLQFQALTLPSADWWSSLQQEVIDNPYYDTLCKNASSMCFRRDGVWMENGKVHLSPNSSLLPAILADAHSSPVGGHFGYLKTINRVSSSFIWPGLRTAVKEFIRNCMVCQRCKYDTLRPAGLLQPLAIPDRIWTDISMDFIDGLPSSQGHDSIMVVVDRLSKFAHFVPLKHPYTALSVAKAFISNIVRLHGMPLSIVSDRDQIFLSNFWRSLFQLHGTALCYSSSYHPQSDGQTEVINRILEQYLRCYTYDHPKKWLEWLPWAEFGYNTSVHSSTKMTPFEAVYGVPPPSMISYIPGTAKVQAVDDMLRSRDEILRDLRKNLVAAQVRMKCQADRHRREVFFEVGDYVFLCLQPYRQNSVAFRSSLKLSPRFFGPFKILARVGTVAYKLDLPIGAQIHNVFHVSLLRKHFGPLDLPIVSLPPVSADVQILPEPEVVLDRRVVQKGKYRPKTEVLVQWKGASREDATWENLWRLSKTYPDFRLEDKDAPRVGE</sequence>
<evidence type="ECO:0000256" key="5">
    <source>
        <dbReference type="ARBA" id="ARBA00022723"/>
    </source>
</evidence>
<evidence type="ECO:0000256" key="11">
    <source>
        <dbReference type="ARBA" id="ARBA00022918"/>
    </source>
</evidence>
<dbReference type="AlphaFoldDB" id="A0AA39TTB6"/>
<dbReference type="Pfam" id="PF08284">
    <property type="entry name" value="RVP_2"/>
    <property type="match status" value="1"/>
</dbReference>
<dbReference type="InterPro" id="IPR012337">
    <property type="entry name" value="RNaseH-like_sf"/>
</dbReference>
<keyword evidence="5" id="KW-0479">Metal-binding</keyword>
<dbReference type="Gene3D" id="3.10.10.10">
    <property type="entry name" value="HIV Type 1 Reverse Transcriptase, subunit A, domain 1"/>
    <property type="match status" value="1"/>
</dbReference>
<evidence type="ECO:0000256" key="2">
    <source>
        <dbReference type="ARBA" id="ARBA00022679"/>
    </source>
</evidence>
<dbReference type="InterPro" id="IPR043128">
    <property type="entry name" value="Rev_trsase/Diguanyl_cyclase"/>
</dbReference>
<evidence type="ECO:0000256" key="13">
    <source>
        <dbReference type="ARBA" id="ARBA00023125"/>
    </source>
</evidence>
<comment type="caution">
    <text evidence="19">The sequence shown here is derived from an EMBL/GenBank/DDBJ whole genome shotgun (WGS) entry which is preliminary data.</text>
</comment>
<dbReference type="Pfam" id="PF17921">
    <property type="entry name" value="Integrase_H2C2"/>
    <property type="match status" value="1"/>
</dbReference>
<dbReference type="SUPFAM" id="SSF53098">
    <property type="entry name" value="Ribonuclease H-like"/>
    <property type="match status" value="1"/>
</dbReference>
<dbReference type="Gene3D" id="1.10.340.70">
    <property type="match status" value="1"/>
</dbReference>
<keyword evidence="2" id="KW-0808">Transferase</keyword>
<dbReference type="InterPro" id="IPR056924">
    <property type="entry name" value="SH3_Tf2-1"/>
</dbReference>
<dbReference type="GO" id="GO:0046872">
    <property type="term" value="F:metal ion binding"/>
    <property type="evidence" value="ECO:0007669"/>
    <property type="project" value="UniProtKB-KW"/>
</dbReference>
<keyword evidence="20" id="KW-1185">Reference proteome</keyword>
<dbReference type="Pfam" id="PF17919">
    <property type="entry name" value="RT_RNaseH_2"/>
    <property type="match status" value="1"/>
</dbReference>
<dbReference type="GO" id="GO:0004190">
    <property type="term" value="F:aspartic-type endopeptidase activity"/>
    <property type="evidence" value="ECO:0007669"/>
    <property type="project" value="UniProtKB-KW"/>
</dbReference>
<dbReference type="PROSITE" id="PS50994">
    <property type="entry name" value="INTEGRASE"/>
    <property type="match status" value="1"/>
</dbReference>
<dbReference type="FunFam" id="3.10.20.370:FF:000001">
    <property type="entry name" value="Retrovirus-related Pol polyprotein from transposon 17.6-like protein"/>
    <property type="match status" value="1"/>
</dbReference>
<dbReference type="CDD" id="cd01647">
    <property type="entry name" value="RT_LTR"/>
    <property type="match status" value="1"/>
</dbReference>
<dbReference type="SUPFAM" id="SSF50630">
    <property type="entry name" value="Acid proteases"/>
    <property type="match status" value="1"/>
</dbReference>
<evidence type="ECO:0000256" key="9">
    <source>
        <dbReference type="ARBA" id="ARBA00022842"/>
    </source>
</evidence>
<evidence type="ECO:0000256" key="7">
    <source>
        <dbReference type="ARBA" id="ARBA00022759"/>
    </source>
</evidence>